<reference evidence="3" key="1">
    <citation type="journal article" date="2018" name="Gigascience">
        <title>Genome assembly of the Pink Ipe (Handroanthus impetiginosus, Bignoniaceae), a highly valued, ecologically keystone Neotropical timber forest tree.</title>
        <authorList>
            <person name="Silva-Junior O.B."/>
            <person name="Grattapaglia D."/>
            <person name="Novaes E."/>
            <person name="Collevatti R.G."/>
        </authorList>
    </citation>
    <scope>NUCLEOTIDE SEQUENCE [LARGE SCALE GENOMIC DNA]</scope>
    <source>
        <strain evidence="3">cv. UFG-1</strain>
    </source>
</reference>
<keyword evidence="1" id="KW-0472">Membrane</keyword>
<dbReference type="OrthoDB" id="1305768at2759"/>
<feature type="transmembrane region" description="Helical" evidence="1">
    <location>
        <begin position="275"/>
        <end position="294"/>
    </location>
</feature>
<feature type="transmembrane region" description="Helical" evidence="1">
    <location>
        <begin position="7"/>
        <end position="27"/>
    </location>
</feature>
<gene>
    <name evidence="2" type="ORF">CDL12_20375</name>
</gene>
<feature type="transmembrane region" description="Helical" evidence="1">
    <location>
        <begin position="198"/>
        <end position="216"/>
    </location>
</feature>
<evidence type="ECO:0000313" key="3">
    <source>
        <dbReference type="Proteomes" id="UP000231279"/>
    </source>
</evidence>
<feature type="transmembrane region" description="Helical" evidence="1">
    <location>
        <begin position="39"/>
        <end position="61"/>
    </location>
</feature>
<comment type="caution">
    <text evidence="2">The sequence shown here is derived from an EMBL/GenBank/DDBJ whole genome shotgun (WGS) entry which is preliminary data.</text>
</comment>
<accession>A0A2G9GP61</accession>
<dbReference type="AlphaFoldDB" id="A0A2G9GP61"/>
<evidence type="ECO:0000313" key="2">
    <source>
        <dbReference type="EMBL" id="PIN07063.1"/>
    </source>
</evidence>
<feature type="transmembrane region" description="Helical" evidence="1">
    <location>
        <begin position="73"/>
        <end position="90"/>
    </location>
</feature>
<feature type="transmembrane region" description="Helical" evidence="1">
    <location>
        <begin position="325"/>
        <end position="346"/>
    </location>
</feature>
<keyword evidence="1" id="KW-0812">Transmembrane</keyword>
<feature type="transmembrane region" description="Helical" evidence="1">
    <location>
        <begin position="126"/>
        <end position="142"/>
    </location>
</feature>
<organism evidence="2 3">
    <name type="scientific">Handroanthus impetiginosus</name>
    <dbReference type="NCBI Taxonomy" id="429701"/>
    <lineage>
        <taxon>Eukaryota</taxon>
        <taxon>Viridiplantae</taxon>
        <taxon>Streptophyta</taxon>
        <taxon>Embryophyta</taxon>
        <taxon>Tracheophyta</taxon>
        <taxon>Spermatophyta</taxon>
        <taxon>Magnoliopsida</taxon>
        <taxon>eudicotyledons</taxon>
        <taxon>Gunneridae</taxon>
        <taxon>Pentapetalae</taxon>
        <taxon>asterids</taxon>
        <taxon>lamiids</taxon>
        <taxon>Lamiales</taxon>
        <taxon>Bignoniaceae</taxon>
        <taxon>Crescentiina</taxon>
        <taxon>Tabebuia alliance</taxon>
        <taxon>Handroanthus</taxon>
    </lineage>
</organism>
<evidence type="ECO:0000256" key="1">
    <source>
        <dbReference type="SAM" id="Phobius"/>
    </source>
</evidence>
<feature type="transmembrane region" description="Helical" evidence="1">
    <location>
        <begin position="250"/>
        <end position="269"/>
    </location>
</feature>
<feature type="transmembrane region" description="Helical" evidence="1">
    <location>
        <begin position="148"/>
        <end position="168"/>
    </location>
</feature>
<name>A0A2G9GP61_9LAMI</name>
<keyword evidence="3" id="KW-1185">Reference proteome</keyword>
<keyword evidence="1" id="KW-1133">Transmembrane helix</keyword>
<protein>
    <submittedName>
        <fullName evidence="2">Uncharacterized protein</fullName>
    </submittedName>
</protein>
<dbReference type="Proteomes" id="UP000231279">
    <property type="component" value="Unassembled WGS sequence"/>
</dbReference>
<feature type="transmembrane region" description="Helical" evidence="1">
    <location>
        <begin position="96"/>
        <end position="114"/>
    </location>
</feature>
<dbReference type="EMBL" id="NKXS01004229">
    <property type="protein sequence ID" value="PIN07063.1"/>
    <property type="molecule type" value="Genomic_DNA"/>
</dbReference>
<proteinExistence type="predicted"/>
<sequence>MEIPAWIFFSFWALTGAGSLFLGIEALDKTGLPNSISPVIMSLFRHFLAISVCHSSTYALVFRPKLNISVEKYYLWASFAVFPVIFSRMADESFAWYFPIYSLINLFVLLRYFLPEMNGYFFEDYLYKRSAVIAFFPLLYFFSRGESFGWYFSLYISNFMIIFQFFFLAASEENMGLFIHFAAMSSLFLIRGKTKYHFPILVLFFSFLTSVAQAAISGDERFQKWLPAAAAGENRIVLELKKLIKRYGKVIEFAIGIGGTIIFQNFFRLTSFDHVVAFLYFTVAWLANLVLLLLNHDLGIFNFFLSNVIVGCTVSQFGLRGTTWVVYGASVLLYSLRLKLVALSLVTRAQNEAVLLVWRD</sequence>